<feature type="region of interest" description="Disordered" evidence="3">
    <location>
        <begin position="1"/>
        <end position="23"/>
    </location>
</feature>
<feature type="coiled-coil region" evidence="2">
    <location>
        <begin position="516"/>
        <end position="543"/>
    </location>
</feature>
<feature type="region of interest" description="Disordered" evidence="3">
    <location>
        <begin position="39"/>
        <end position="158"/>
    </location>
</feature>
<dbReference type="EMBL" id="PGGS01000167">
    <property type="protein sequence ID" value="PNH07686.1"/>
    <property type="molecule type" value="Genomic_DNA"/>
</dbReference>
<evidence type="ECO:0000313" key="4">
    <source>
        <dbReference type="EMBL" id="PNH07686.1"/>
    </source>
</evidence>
<gene>
    <name evidence="4" type="ORF">TSOC_005823</name>
</gene>
<feature type="region of interest" description="Disordered" evidence="3">
    <location>
        <begin position="309"/>
        <end position="351"/>
    </location>
</feature>
<dbReference type="OrthoDB" id="10251508at2759"/>
<feature type="compositionally biased region" description="Basic residues" evidence="3">
    <location>
        <begin position="95"/>
        <end position="105"/>
    </location>
</feature>
<dbReference type="InterPro" id="IPR039204">
    <property type="entry name" value="MRS2-like"/>
</dbReference>
<comment type="similarity">
    <text evidence="1">Belongs to the CorA metal ion transporter (MIT) (TC 1.A.35.5) family.</text>
</comment>
<keyword evidence="2" id="KW-0175">Coiled coil</keyword>
<feature type="compositionally biased region" description="Low complexity" evidence="3">
    <location>
        <begin position="580"/>
        <end position="592"/>
    </location>
</feature>
<evidence type="ECO:0000256" key="1">
    <source>
        <dbReference type="ARBA" id="ARBA00007535"/>
    </source>
</evidence>
<accession>A0A2J8A591</accession>
<dbReference type="Proteomes" id="UP000236333">
    <property type="component" value="Unassembled WGS sequence"/>
</dbReference>
<dbReference type="PANTHER" id="PTHR13890">
    <property type="entry name" value="RNA SPLICING PROTEIN MRS2, MITOCHONDRIAL"/>
    <property type="match status" value="1"/>
</dbReference>
<protein>
    <submittedName>
        <fullName evidence="4">Magnesium transporter MRS2-10</fullName>
    </submittedName>
</protein>
<name>A0A2J8A591_9CHLO</name>
<organism evidence="4 5">
    <name type="scientific">Tetrabaena socialis</name>
    <dbReference type="NCBI Taxonomy" id="47790"/>
    <lineage>
        <taxon>Eukaryota</taxon>
        <taxon>Viridiplantae</taxon>
        <taxon>Chlorophyta</taxon>
        <taxon>core chlorophytes</taxon>
        <taxon>Chlorophyceae</taxon>
        <taxon>CS clade</taxon>
        <taxon>Chlamydomonadales</taxon>
        <taxon>Tetrabaenaceae</taxon>
        <taxon>Tetrabaena</taxon>
    </lineage>
</organism>
<sequence length="724" mass="74104">MTTPGKELNFERTTTPNDRLTRRSRYEALVSKYEAAASVVRTHADTDVQLQPQDQPIAEEEPAEPHSGGGHHHGGGGGTTPGMLLQRHGSGAAVQHHHGVLHHHASAAAASSPWYGMTSDGPGAAPPGPEGVEPSPFHRPSRRSINGGAGGGGGAAASALSPVNTLGRRGSAAAAAISMVAATSGGAAGAGDVEIGRLHSNGAGASIRTLQEEGYLHGLEEEEGDHRGSGGNGGYPHRCSSGGGGGGGGVGGLAAGLTGALGGLASLARYAAIDALLPPLLLRQLRLFASMPRLRCCFCKQAMHAPVDMQQRPPKPAPPPVAGQGAAAAAAAQLRAHTQPPPPPPPPHISCGHCGRSFWRLLGAPAGTTTRPKVAAAGLRPVKRAAGSAGAPSGGGAVREDAAAPGGGGGDAASGMAQLLGSGGKKLQRQFVQGQREAQEQREAQGQGGAQQPGGQRHRRLFPVDEEALAAGEGREAEGERTAAQLERATRHLEDEAYPTTEELTRKVTAANLEKARRIKNRLVRLTKNVQSVREVLERFLNDDDDMHRLHLTGAELSRQVSLRQGDLGRLSASMLPGGATSAADSDSSSDSSIDEAETAAVEMLLEAYFMMIDHTFNRLQDFGAELSAAMQAQDHEEAILSDAAITLHRLSGAEHPAGGGDGGGDVSVKGRSYVGLSGGATQSTAAAAAGYSSLQLPFELKVLEVCLDMEGRLAGTVASASSG</sequence>
<keyword evidence="5" id="KW-1185">Reference proteome</keyword>
<dbReference type="PANTHER" id="PTHR13890:SF31">
    <property type="entry name" value="MAGNESIUM TRANSPORTER MRS2-2-RELATED"/>
    <property type="match status" value="1"/>
</dbReference>
<feature type="compositionally biased region" description="Pro residues" evidence="3">
    <location>
        <begin position="339"/>
        <end position="348"/>
    </location>
</feature>
<evidence type="ECO:0000313" key="5">
    <source>
        <dbReference type="Proteomes" id="UP000236333"/>
    </source>
</evidence>
<dbReference type="Gene3D" id="1.20.58.340">
    <property type="entry name" value="Magnesium transport protein CorA, transmembrane region"/>
    <property type="match status" value="1"/>
</dbReference>
<feature type="compositionally biased region" description="Low complexity" evidence="3">
    <location>
        <begin position="322"/>
        <end position="338"/>
    </location>
</feature>
<comment type="caution">
    <text evidence="4">The sequence shown here is derived from an EMBL/GenBank/DDBJ whole genome shotgun (WGS) entry which is preliminary data.</text>
</comment>
<evidence type="ECO:0000256" key="3">
    <source>
        <dbReference type="SAM" id="MobiDB-lite"/>
    </source>
</evidence>
<reference evidence="4 5" key="1">
    <citation type="journal article" date="2017" name="Mol. Biol. Evol.">
        <title>The 4-celled Tetrabaena socialis nuclear genome reveals the essential components for genetic control of cell number at the origin of multicellularity in the volvocine lineage.</title>
        <authorList>
            <person name="Featherston J."/>
            <person name="Arakaki Y."/>
            <person name="Hanschen E.R."/>
            <person name="Ferris P.J."/>
            <person name="Michod R.E."/>
            <person name="Olson B.J.S.C."/>
            <person name="Nozaki H."/>
            <person name="Durand P.M."/>
        </authorList>
    </citation>
    <scope>NUCLEOTIDE SEQUENCE [LARGE SCALE GENOMIC DNA]</scope>
    <source>
        <strain evidence="4 5">NIES-571</strain>
    </source>
</reference>
<dbReference type="AlphaFoldDB" id="A0A2J8A591"/>
<proteinExistence type="inferred from homology"/>
<feature type="region of interest" description="Disordered" evidence="3">
    <location>
        <begin position="385"/>
        <end position="458"/>
    </location>
</feature>
<feature type="region of interest" description="Disordered" evidence="3">
    <location>
        <begin position="572"/>
        <end position="595"/>
    </location>
</feature>
<evidence type="ECO:0000256" key="2">
    <source>
        <dbReference type="SAM" id="Coils"/>
    </source>
</evidence>
<dbReference type="GO" id="GO:0015095">
    <property type="term" value="F:magnesium ion transmembrane transporter activity"/>
    <property type="evidence" value="ECO:0007669"/>
    <property type="project" value="TreeGrafter"/>
</dbReference>